<dbReference type="NCBIfam" id="NF004226">
    <property type="entry name" value="PRK05673.1"/>
    <property type="match status" value="1"/>
</dbReference>
<dbReference type="InterPro" id="IPR004805">
    <property type="entry name" value="DnaE2/DnaE/PolC"/>
</dbReference>
<comment type="subcellular location">
    <subcellularLocation>
        <location evidence="1">Cytoplasm</location>
    </subcellularLocation>
</comment>
<dbReference type="Pfam" id="PF02811">
    <property type="entry name" value="PHP"/>
    <property type="match status" value="1"/>
</dbReference>
<keyword evidence="6 12" id="KW-0548">Nucleotidyltransferase</keyword>
<evidence type="ECO:0000259" key="11">
    <source>
        <dbReference type="SMART" id="SM00481"/>
    </source>
</evidence>
<dbReference type="NCBIfam" id="TIGR00594">
    <property type="entry name" value="polc"/>
    <property type="match status" value="1"/>
</dbReference>
<keyword evidence="8" id="KW-0239">DNA-directed DNA polymerase</keyword>
<dbReference type="EC" id="2.7.7.7" evidence="3"/>
<dbReference type="InterPro" id="IPR016195">
    <property type="entry name" value="Pol/histidinol_Pase-like"/>
</dbReference>
<comment type="caution">
    <text evidence="12">The sequence shown here is derived from an EMBL/GenBank/DDBJ whole genome shotgun (WGS) entry which is preliminary data.</text>
</comment>
<keyword evidence="5 12" id="KW-0808">Transferase</keyword>
<organism evidence="12 13">
    <name type="scientific">Ammoniphilus resinae</name>
    <dbReference type="NCBI Taxonomy" id="861532"/>
    <lineage>
        <taxon>Bacteria</taxon>
        <taxon>Bacillati</taxon>
        <taxon>Bacillota</taxon>
        <taxon>Bacilli</taxon>
        <taxon>Bacillales</taxon>
        <taxon>Paenibacillaceae</taxon>
        <taxon>Aneurinibacillus group</taxon>
        <taxon>Ammoniphilus</taxon>
    </lineage>
</organism>
<dbReference type="GO" id="GO:0003887">
    <property type="term" value="F:DNA-directed DNA polymerase activity"/>
    <property type="evidence" value="ECO:0007669"/>
    <property type="project" value="UniProtKB-EC"/>
</dbReference>
<evidence type="ECO:0000313" key="13">
    <source>
        <dbReference type="Proteomes" id="UP001519343"/>
    </source>
</evidence>
<dbReference type="SMART" id="SM00481">
    <property type="entry name" value="POLIIIAc"/>
    <property type="match status" value="1"/>
</dbReference>
<dbReference type="InterPro" id="IPR003141">
    <property type="entry name" value="Pol/His_phosphatase_N"/>
</dbReference>
<dbReference type="InterPro" id="IPR011708">
    <property type="entry name" value="DNA_pol3_alpha_NTPase_dom"/>
</dbReference>
<evidence type="ECO:0000256" key="7">
    <source>
        <dbReference type="ARBA" id="ARBA00022705"/>
    </source>
</evidence>
<dbReference type="InterPro" id="IPR041931">
    <property type="entry name" value="DNA_pol3_alpha_thumb_dom"/>
</dbReference>
<keyword evidence="7" id="KW-0235">DNA replication</keyword>
<dbReference type="Pfam" id="PF14579">
    <property type="entry name" value="HHH_6"/>
    <property type="match status" value="1"/>
</dbReference>
<dbReference type="NCBIfam" id="NF005298">
    <property type="entry name" value="PRK06826.1"/>
    <property type="match status" value="1"/>
</dbReference>
<evidence type="ECO:0000313" key="12">
    <source>
        <dbReference type="EMBL" id="MBP1930297.1"/>
    </source>
</evidence>
<evidence type="ECO:0000256" key="3">
    <source>
        <dbReference type="ARBA" id="ARBA00012417"/>
    </source>
</evidence>
<name>A0ABS4GJG3_9BACL</name>
<dbReference type="Pfam" id="PF20914">
    <property type="entry name" value="DNA_pol_IIIA_C"/>
    <property type="match status" value="1"/>
</dbReference>
<dbReference type="Pfam" id="PF07733">
    <property type="entry name" value="DNA_pol3_alpha"/>
    <property type="match status" value="1"/>
</dbReference>
<comment type="similarity">
    <text evidence="2">Belongs to the DNA polymerase type-C family. DnaE subfamily.</text>
</comment>
<dbReference type="PANTHER" id="PTHR32294">
    <property type="entry name" value="DNA POLYMERASE III SUBUNIT ALPHA"/>
    <property type="match status" value="1"/>
</dbReference>
<evidence type="ECO:0000256" key="5">
    <source>
        <dbReference type="ARBA" id="ARBA00022679"/>
    </source>
</evidence>
<dbReference type="EMBL" id="JAGGKT010000001">
    <property type="protein sequence ID" value="MBP1930297.1"/>
    <property type="molecule type" value="Genomic_DNA"/>
</dbReference>
<dbReference type="Pfam" id="PF01336">
    <property type="entry name" value="tRNA_anti-codon"/>
    <property type="match status" value="1"/>
</dbReference>
<dbReference type="InterPro" id="IPR004013">
    <property type="entry name" value="PHP_dom"/>
</dbReference>
<accession>A0ABS4GJG3</accession>
<dbReference type="InterPro" id="IPR004365">
    <property type="entry name" value="NA-bd_OB_tRNA"/>
</dbReference>
<proteinExistence type="inferred from homology"/>
<dbReference type="InterPro" id="IPR029460">
    <property type="entry name" value="DNAPol_HHH"/>
</dbReference>
<comment type="catalytic activity">
    <reaction evidence="10">
        <text>DNA(n) + a 2'-deoxyribonucleoside 5'-triphosphate = DNA(n+1) + diphosphate</text>
        <dbReference type="Rhea" id="RHEA:22508"/>
        <dbReference type="Rhea" id="RHEA-COMP:17339"/>
        <dbReference type="Rhea" id="RHEA-COMP:17340"/>
        <dbReference type="ChEBI" id="CHEBI:33019"/>
        <dbReference type="ChEBI" id="CHEBI:61560"/>
        <dbReference type="ChEBI" id="CHEBI:173112"/>
        <dbReference type="EC" id="2.7.7.7"/>
    </reaction>
</comment>
<dbReference type="Pfam" id="PF17657">
    <property type="entry name" value="DNA_pol3_finger"/>
    <property type="match status" value="1"/>
</dbReference>
<dbReference type="Gene3D" id="1.10.150.870">
    <property type="match status" value="1"/>
</dbReference>
<dbReference type="CDD" id="cd04485">
    <property type="entry name" value="DnaE_OBF"/>
    <property type="match status" value="1"/>
</dbReference>
<evidence type="ECO:0000256" key="10">
    <source>
        <dbReference type="ARBA" id="ARBA00049244"/>
    </source>
</evidence>
<keyword evidence="13" id="KW-1185">Reference proteome</keyword>
<dbReference type="RefSeq" id="WP_209808198.1">
    <property type="nucleotide sequence ID" value="NZ_JAGGKT010000001.1"/>
</dbReference>
<sequence>MQEFVHLRVHSEYSLLKGACRIDELVQRASELKLRSLALTDEGTMYGTIPFYKACLKAGIKPIIGMEVEMVEGDLADRQMKDEKIRQKLVLLAENRTGYQNLMNLTTASHMGITTGNPRINKQILSRYSEGLIAISPSSTGPIQMNLAKREIDKAWAICQEYLSIFSHENFFLALEDQGLAEQRVLNQRILQFSSQYNVPLVVTNNVHYVEQRDAKIQDILLCIGSAKLVSDPDRERFPNDQFYLKSKEEMVRLFPYAREALQNTWTIAERCNLEITFGEYILPEFPVPDGQSASIYLRGLCEEGLRRRYLQPSTAAVERLNYELRVIDRMGFSDYFLIVWDFMRYAHEQNIITGPGRGSAAGSLVAYVLQITNIDPLKYKLLFERFLNPERISMPDIDIDFEVERRSEVISYVSSKYGSDHVAQIVTFGTMAARAAIRDLGRVLNYPLDIVDQTAKLISASTIQKALMENSELKKLYEQNEKVQALLQIAQKIEGFPRHVSTHAAGIVISKDPLTEHVPLQKGNEGFSLTQYPMENLEELGLLKMDFLGLRNLTIIEDTLRFIEQSNGKSLKIADIPHDDKGTFELLQKGDTTGIFQLESAGMRNVLREVKPTCFEDIIAILALYRPGPMEIIPKFAAAKNGRVPVRYLHPNLEPILVDTYGFILYQEQIMQIASKMAGYSLGQADVLRRAVSKKKREVLEEQRARFKDGCVQQGYTEKLGHELYDLIVRFADYGFNRSHSAAYSLIAYQMAYLKANYSIEFMTALLGMSVGNPVKIAEYVEESRKKQIHILPPDINRSEISFSIHQGRILFGLAAIKHVGVNAIREILAERKKNGLFKDIFDFCRRVDLRNCNRRVIEALIQCGAMDSIPEHRAQKLSILDLAMEKGANWKKEHELGQFSLFADPSINPVENGEFSFPEIPPFTAKEQLEFERELLGLYVSGHPLDDFDYVLQHKTVLPINELAERRRNETVLVGGILVDMRIITTKKGQAMAFASLKDKVKEIDLVVFPNVYQTYSPLLRKEGLLLVQGKLEEQGEGELKIIVSKIWDMTKLPRPKNQGLFIRVTEDLESSGGLLVLQQKLIKHQGNVPVFLYYETKKVTRQLQGKYSVEINDVLLEDLEKLVGHQSIHVKELK</sequence>
<dbReference type="Gene3D" id="1.10.10.1600">
    <property type="entry name" value="Bacterial DNA polymerase III alpha subunit, thumb domain"/>
    <property type="match status" value="1"/>
</dbReference>
<evidence type="ECO:0000256" key="1">
    <source>
        <dbReference type="ARBA" id="ARBA00004496"/>
    </source>
</evidence>
<evidence type="ECO:0000256" key="9">
    <source>
        <dbReference type="ARBA" id="ARBA00025611"/>
    </source>
</evidence>
<reference evidence="12 13" key="1">
    <citation type="submission" date="2021-03" db="EMBL/GenBank/DDBJ databases">
        <title>Genomic Encyclopedia of Type Strains, Phase IV (KMG-IV): sequencing the most valuable type-strain genomes for metagenomic binning, comparative biology and taxonomic classification.</title>
        <authorList>
            <person name="Goeker M."/>
        </authorList>
    </citation>
    <scope>NUCLEOTIDE SEQUENCE [LARGE SCALE GENOMIC DNA]</scope>
    <source>
        <strain evidence="12 13">DSM 24738</strain>
    </source>
</reference>
<dbReference type="InterPro" id="IPR048472">
    <property type="entry name" value="DNA_pol_IIIA_C"/>
</dbReference>
<evidence type="ECO:0000256" key="8">
    <source>
        <dbReference type="ARBA" id="ARBA00022932"/>
    </source>
</evidence>
<comment type="function">
    <text evidence="9">DNA polymerase III is a complex, multichain enzyme responsible for most of the replicative synthesis in bacteria. This DNA polymerase also exhibits 3' to 5' exonuclease activity. The alpha chain is the DNA polymerase.</text>
</comment>
<protein>
    <recommendedName>
        <fullName evidence="4">DNA polymerase III subunit alpha</fullName>
        <ecNumber evidence="3">2.7.7.7</ecNumber>
    </recommendedName>
</protein>
<dbReference type="InterPro" id="IPR040982">
    <property type="entry name" value="DNA_pol3_finger"/>
</dbReference>
<dbReference type="PANTHER" id="PTHR32294:SF0">
    <property type="entry name" value="DNA POLYMERASE III SUBUNIT ALPHA"/>
    <property type="match status" value="1"/>
</dbReference>
<gene>
    <name evidence="12" type="ORF">J2Z37_000284</name>
</gene>
<dbReference type="Proteomes" id="UP001519343">
    <property type="component" value="Unassembled WGS sequence"/>
</dbReference>
<feature type="domain" description="Polymerase/histidinol phosphatase N-terminal" evidence="11">
    <location>
        <begin position="5"/>
        <end position="72"/>
    </location>
</feature>
<evidence type="ECO:0000256" key="4">
    <source>
        <dbReference type="ARBA" id="ARBA00019114"/>
    </source>
</evidence>
<evidence type="ECO:0000256" key="6">
    <source>
        <dbReference type="ARBA" id="ARBA00022695"/>
    </source>
</evidence>
<dbReference type="CDD" id="cd12113">
    <property type="entry name" value="PHP_PolIIIA_DnaE3"/>
    <property type="match status" value="1"/>
</dbReference>
<dbReference type="Gene3D" id="3.20.20.140">
    <property type="entry name" value="Metal-dependent hydrolases"/>
    <property type="match status" value="1"/>
</dbReference>
<evidence type="ECO:0000256" key="2">
    <source>
        <dbReference type="ARBA" id="ARBA00009496"/>
    </source>
</evidence>
<dbReference type="SUPFAM" id="SSF89550">
    <property type="entry name" value="PHP domain-like"/>
    <property type="match status" value="1"/>
</dbReference>